<dbReference type="InterPro" id="IPR032675">
    <property type="entry name" value="LRR_dom_sf"/>
</dbReference>
<dbReference type="Proteomes" id="UP000017836">
    <property type="component" value="Unassembled WGS sequence"/>
</dbReference>
<evidence type="ECO:0000313" key="2">
    <source>
        <dbReference type="EMBL" id="ERN13017.1"/>
    </source>
</evidence>
<dbReference type="HOGENOM" id="CLU_010721_0_1_1"/>
<dbReference type="InterPro" id="IPR053781">
    <property type="entry name" value="F-box_AtFBL13-like"/>
</dbReference>
<dbReference type="Pfam" id="PF24758">
    <property type="entry name" value="LRR_At5g56370"/>
    <property type="match status" value="1"/>
</dbReference>
<proteinExistence type="predicted"/>
<evidence type="ECO:0000259" key="1">
    <source>
        <dbReference type="SMART" id="SM00579"/>
    </source>
</evidence>
<dbReference type="InterPro" id="IPR001810">
    <property type="entry name" value="F-box_dom"/>
</dbReference>
<dbReference type="SUPFAM" id="SSF81383">
    <property type="entry name" value="F-box domain"/>
    <property type="match status" value="1"/>
</dbReference>
<dbReference type="InterPro" id="IPR036047">
    <property type="entry name" value="F-box-like_dom_sf"/>
</dbReference>
<reference evidence="3" key="1">
    <citation type="journal article" date="2013" name="Science">
        <title>The Amborella genome and the evolution of flowering plants.</title>
        <authorList>
            <consortium name="Amborella Genome Project"/>
        </authorList>
    </citation>
    <scope>NUCLEOTIDE SEQUENCE [LARGE SCALE GENOMIC DNA]</scope>
</reference>
<dbReference type="PANTHER" id="PTHR31639">
    <property type="entry name" value="F-BOX PROTEIN-LIKE"/>
    <property type="match status" value="1"/>
</dbReference>
<dbReference type="Pfam" id="PF00646">
    <property type="entry name" value="F-box"/>
    <property type="match status" value="1"/>
</dbReference>
<evidence type="ECO:0000313" key="3">
    <source>
        <dbReference type="Proteomes" id="UP000017836"/>
    </source>
</evidence>
<protein>
    <recommendedName>
        <fullName evidence="1">FBD domain-containing protein</fullName>
    </recommendedName>
</protein>
<dbReference type="SUPFAM" id="SSF52058">
    <property type="entry name" value="L domain-like"/>
    <property type="match status" value="1"/>
</dbReference>
<dbReference type="SMART" id="SM00579">
    <property type="entry name" value="FBD"/>
    <property type="match status" value="1"/>
</dbReference>
<feature type="domain" description="FBD" evidence="1">
    <location>
        <begin position="359"/>
        <end position="431"/>
    </location>
</feature>
<sequence>MDSLPKVEVDRISFFPKVEVDRFSFLPDCILESVVSLLPIREAGRTSILSRRWRYVWASAPSLNIMDDNDHINSFTSFTKFVMDVIDDTKHVNLSTDLNWSVIAEQALSLHNGTILDFRLYTRAGQCDLDRWIPLLTKKGLQKLSMNYRDDVQGGVYCMSYRMHSSLFSCSSLVSLELGFCSLEVEPSCDYKGIPSLKILTLARVRLNDSILESLVSGSGRLEILALVQCDGLSHIKIHGPKLLSIYLISKFSDINLSKCSNLKLLLLSGASMSCKFLEGLLRLEVLYFHGSSTLYFSGGDVVGRLSTTYKHIRILVLSLNTRNIMEVSDVQSQSQSQSQIQIQSEGCFWENMNNGQSGSWLSCLRRVNIWLGEIRLEDMKLIKFLLLNTKVLDEFFIGTRKGMDQAKQLSLENQLLLLPKASSRAMIVFKNLSRYGIN</sequence>
<dbReference type="EMBL" id="KI392591">
    <property type="protein sequence ID" value="ERN13017.1"/>
    <property type="molecule type" value="Genomic_DNA"/>
</dbReference>
<dbReference type="CDD" id="cd22160">
    <property type="entry name" value="F-box_AtFBL13-like"/>
    <property type="match status" value="1"/>
</dbReference>
<keyword evidence="3" id="KW-1185">Reference proteome</keyword>
<organism evidence="2 3">
    <name type="scientific">Amborella trichopoda</name>
    <dbReference type="NCBI Taxonomy" id="13333"/>
    <lineage>
        <taxon>Eukaryota</taxon>
        <taxon>Viridiplantae</taxon>
        <taxon>Streptophyta</taxon>
        <taxon>Embryophyta</taxon>
        <taxon>Tracheophyta</taxon>
        <taxon>Spermatophyta</taxon>
        <taxon>Magnoliopsida</taxon>
        <taxon>Amborellales</taxon>
        <taxon>Amborellaceae</taxon>
        <taxon>Amborella</taxon>
    </lineage>
</organism>
<dbReference type="PANTHER" id="PTHR31639:SF42">
    <property type="entry name" value="OS02G0160200 PROTEIN"/>
    <property type="match status" value="1"/>
</dbReference>
<accession>W1PSK4</accession>
<dbReference type="Gene3D" id="3.80.10.10">
    <property type="entry name" value="Ribonuclease Inhibitor"/>
    <property type="match status" value="1"/>
</dbReference>
<dbReference type="Gramene" id="ERN13017">
    <property type="protein sequence ID" value="ERN13017"/>
    <property type="gene ID" value="AMTR_s00040p00098000"/>
</dbReference>
<dbReference type="AlphaFoldDB" id="W1PSK4"/>
<dbReference type="InterPro" id="IPR006566">
    <property type="entry name" value="FBD"/>
</dbReference>
<name>W1PSK4_AMBTC</name>
<gene>
    <name evidence="2" type="ORF">AMTR_s00040p00098000</name>
</gene>
<dbReference type="InterPro" id="IPR055411">
    <property type="entry name" value="LRR_FXL15/At3g58940/PEG3-like"/>
</dbReference>